<comment type="caution">
    <text evidence="1">The sequence shown here is derived from an EMBL/GenBank/DDBJ whole genome shotgun (WGS) entry which is preliminary data.</text>
</comment>
<gene>
    <name evidence="1" type="ORF">ThidrDRAFT_3902</name>
</gene>
<dbReference type="STRING" id="765913.ThidrDRAFT_3902"/>
<dbReference type="Gene3D" id="3.40.50.1110">
    <property type="entry name" value="SGNH hydrolase"/>
    <property type="match status" value="2"/>
</dbReference>
<organism evidence="1 2">
    <name type="scientific">Thiorhodococcus drewsii AZ1</name>
    <dbReference type="NCBI Taxonomy" id="765913"/>
    <lineage>
        <taxon>Bacteria</taxon>
        <taxon>Pseudomonadati</taxon>
        <taxon>Pseudomonadota</taxon>
        <taxon>Gammaproteobacteria</taxon>
        <taxon>Chromatiales</taxon>
        <taxon>Chromatiaceae</taxon>
        <taxon>Thiorhodococcus</taxon>
    </lineage>
</organism>
<dbReference type="eggNOG" id="COG3475">
    <property type="taxonomic scope" value="Bacteria"/>
</dbReference>
<name>G2E6I9_9GAMM</name>
<sequence length="379" mass="44019">MARKLFLYGCLVLFLLGTIELMSFGVFRAFQDRFTFLDTELYRLPKTDLPLAEKHFDARLGWSEHYSTPQGERPRVRSYGQALMSAYGDSYTHCDEVEDDQTWETFLADETGSDVFNYGVGGFGTGQAYLRFRDEFSSHRTPVVTLGLITENINRTVNVYRPYYYPGTQLHFTKPRFIQRDGELTLLENPVQDKADLPNLMDDAFLRSVGKHDWWFNRDEYPVLGFPYSAILLNQRIWKEAISGKMERPVTDMNPRPWAELWEQEEPRSLMFAIFDRFFADARKQEARPLLLVLPQREEVQEMLRTGRLPNAVQHIIDHCEARSLDCIEMVSLFVKHVQTHGPEALGGLFLRAHVSPEGNRLIAQRIAAWLRDQDLLDP</sequence>
<dbReference type="EMBL" id="AFWT01000041">
    <property type="protein sequence ID" value="EGV28273.1"/>
    <property type="molecule type" value="Genomic_DNA"/>
</dbReference>
<dbReference type="AlphaFoldDB" id="G2E6I9"/>
<evidence type="ECO:0000313" key="1">
    <source>
        <dbReference type="EMBL" id="EGV28273.1"/>
    </source>
</evidence>
<dbReference type="OrthoDB" id="8477981at2"/>
<dbReference type="Proteomes" id="UP000004200">
    <property type="component" value="Unassembled WGS sequence"/>
</dbReference>
<accession>G2E6I9</accession>
<dbReference type="GO" id="GO:0016788">
    <property type="term" value="F:hydrolase activity, acting on ester bonds"/>
    <property type="evidence" value="ECO:0007669"/>
    <property type="project" value="UniProtKB-ARBA"/>
</dbReference>
<reference evidence="1 2" key="1">
    <citation type="submission" date="2011-06" db="EMBL/GenBank/DDBJ databases">
        <title>The draft genome of Thiorhodococcus drewsii AZ1.</title>
        <authorList>
            <consortium name="US DOE Joint Genome Institute (JGI-PGF)"/>
            <person name="Lucas S."/>
            <person name="Han J."/>
            <person name="Lapidus A."/>
            <person name="Cheng J.-F."/>
            <person name="Goodwin L."/>
            <person name="Pitluck S."/>
            <person name="Peters L."/>
            <person name="Land M.L."/>
            <person name="Hauser L."/>
            <person name="Vogl K."/>
            <person name="Liu Z."/>
            <person name="Imhoff J."/>
            <person name="Thiel V."/>
            <person name="Frigaard N.-U."/>
            <person name="Bryant D.A."/>
            <person name="Woyke T.J."/>
        </authorList>
    </citation>
    <scope>NUCLEOTIDE SEQUENCE [LARGE SCALE GENOMIC DNA]</scope>
    <source>
        <strain evidence="1 2">AZ1</strain>
    </source>
</reference>
<evidence type="ECO:0000313" key="2">
    <source>
        <dbReference type="Proteomes" id="UP000004200"/>
    </source>
</evidence>
<dbReference type="InterPro" id="IPR036514">
    <property type="entry name" value="SGNH_hydro_sf"/>
</dbReference>
<protein>
    <recommendedName>
        <fullName evidence="3">SGNH/GDSL hydrolase family protein</fullName>
    </recommendedName>
</protein>
<keyword evidence="2" id="KW-1185">Reference proteome</keyword>
<dbReference type="RefSeq" id="WP_007042615.1">
    <property type="nucleotide sequence ID" value="NZ_AFWT01000041.1"/>
</dbReference>
<evidence type="ECO:0008006" key="3">
    <source>
        <dbReference type="Google" id="ProtNLM"/>
    </source>
</evidence>
<proteinExistence type="predicted"/>
<dbReference type="SUPFAM" id="SSF52266">
    <property type="entry name" value="SGNH hydrolase"/>
    <property type="match status" value="1"/>
</dbReference>